<feature type="non-terminal residue" evidence="8">
    <location>
        <position position="1"/>
    </location>
</feature>
<reference evidence="8" key="1">
    <citation type="submission" date="2021-02" db="EMBL/GenBank/DDBJ databases">
        <authorList>
            <person name="Nowell W R."/>
        </authorList>
    </citation>
    <scope>NUCLEOTIDE SEQUENCE</scope>
</reference>
<dbReference type="Proteomes" id="UP000677228">
    <property type="component" value="Unassembled WGS sequence"/>
</dbReference>
<dbReference type="InterPro" id="IPR036719">
    <property type="entry name" value="Neuro-gated_channel_TM_sf"/>
</dbReference>
<dbReference type="InterPro" id="IPR038050">
    <property type="entry name" value="Neuro_actylchol_rec"/>
</dbReference>
<dbReference type="InterPro" id="IPR006202">
    <property type="entry name" value="Neur_chan_lig-bd"/>
</dbReference>
<evidence type="ECO:0000259" key="7">
    <source>
        <dbReference type="Pfam" id="PF02932"/>
    </source>
</evidence>
<organism evidence="8 10">
    <name type="scientific">Didymodactylos carnosus</name>
    <dbReference type="NCBI Taxonomy" id="1234261"/>
    <lineage>
        <taxon>Eukaryota</taxon>
        <taxon>Metazoa</taxon>
        <taxon>Spiralia</taxon>
        <taxon>Gnathifera</taxon>
        <taxon>Rotifera</taxon>
        <taxon>Eurotatoria</taxon>
        <taxon>Bdelloidea</taxon>
        <taxon>Philodinida</taxon>
        <taxon>Philodinidae</taxon>
        <taxon>Didymodactylos</taxon>
    </lineage>
</organism>
<evidence type="ECO:0000313" key="10">
    <source>
        <dbReference type="Proteomes" id="UP000677228"/>
    </source>
</evidence>
<dbReference type="Gene3D" id="1.20.58.390">
    <property type="entry name" value="Neurotransmitter-gated ion-channel transmembrane domain"/>
    <property type="match status" value="2"/>
</dbReference>
<keyword evidence="2 5" id="KW-0812">Transmembrane</keyword>
<evidence type="ECO:0000313" key="8">
    <source>
        <dbReference type="EMBL" id="CAF1149865.1"/>
    </source>
</evidence>
<comment type="caution">
    <text evidence="8">The sequence shown here is derived from an EMBL/GenBank/DDBJ whole genome shotgun (WGS) entry which is preliminary data.</text>
</comment>
<evidence type="ECO:0000256" key="1">
    <source>
        <dbReference type="ARBA" id="ARBA00004141"/>
    </source>
</evidence>
<dbReference type="AlphaFoldDB" id="A0A8S2ECW0"/>
<dbReference type="Pfam" id="PF02932">
    <property type="entry name" value="Neur_chan_memb"/>
    <property type="match status" value="1"/>
</dbReference>
<protein>
    <recommendedName>
        <fullName evidence="11">Nicotinic acetylcholine receptor beta 1 subunit</fullName>
    </recommendedName>
</protein>
<dbReference type="SUPFAM" id="SSF90112">
    <property type="entry name" value="Neurotransmitter-gated ion-channel transmembrane pore"/>
    <property type="match status" value="1"/>
</dbReference>
<dbReference type="SUPFAM" id="SSF63712">
    <property type="entry name" value="Nicotinic receptor ligand binding domain-like"/>
    <property type="match status" value="1"/>
</dbReference>
<dbReference type="InterPro" id="IPR036734">
    <property type="entry name" value="Neur_chan_lig-bd_sf"/>
</dbReference>
<dbReference type="PANTHER" id="PTHR18945">
    <property type="entry name" value="NEUROTRANSMITTER GATED ION CHANNEL"/>
    <property type="match status" value="1"/>
</dbReference>
<feature type="transmembrane region" description="Helical" evidence="5">
    <location>
        <begin position="202"/>
        <end position="225"/>
    </location>
</feature>
<keyword evidence="4 5" id="KW-0472">Membrane</keyword>
<feature type="domain" description="Neurotransmitter-gated ion-channel transmembrane" evidence="7">
    <location>
        <begin position="143"/>
        <end position="413"/>
    </location>
</feature>
<evidence type="ECO:0000256" key="2">
    <source>
        <dbReference type="ARBA" id="ARBA00022692"/>
    </source>
</evidence>
<evidence type="ECO:0000256" key="3">
    <source>
        <dbReference type="ARBA" id="ARBA00022989"/>
    </source>
</evidence>
<dbReference type="GO" id="GO:0005230">
    <property type="term" value="F:extracellular ligand-gated monoatomic ion channel activity"/>
    <property type="evidence" value="ECO:0007669"/>
    <property type="project" value="InterPro"/>
</dbReference>
<accession>A0A8S2ECW0</accession>
<feature type="transmembrane region" description="Helical" evidence="5">
    <location>
        <begin position="137"/>
        <end position="160"/>
    </location>
</feature>
<feature type="transmembrane region" description="Helical" evidence="5">
    <location>
        <begin position="172"/>
        <end position="190"/>
    </location>
</feature>
<feature type="domain" description="Neurotransmitter-gated ion-channel ligand-binding" evidence="6">
    <location>
        <begin position="30"/>
        <end position="93"/>
    </location>
</feature>
<name>A0A8S2ECW0_9BILA</name>
<keyword evidence="3 5" id="KW-1133">Transmembrane helix</keyword>
<comment type="subcellular location">
    <subcellularLocation>
        <location evidence="1">Membrane</location>
        <topology evidence="1">Multi-pass membrane protein</topology>
    </subcellularLocation>
</comment>
<evidence type="ECO:0000259" key="6">
    <source>
        <dbReference type="Pfam" id="PF02931"/>
    </source>
</evidence>
<dbReference type="InterPro" id="IPR006029">
    <property type="entry name" value="Neurotrans-gated_channel_TM"/>
</dbReference>
<gene>
    <name evidence="8" type="ORF">OVA965_LOCUS21549</name>
    <name evidence="9" type="ORF">TMI583_LOCUS22227</name>
</gene>
<dbReference type="CDD" id="cd19064">
    <property type="entry name" value="LGIC_TM_nAChR"/>
    <property type="match status" value="1"/>
</dbReference>
<evidence type="ECO:0000313" key="9">
    <source>
        <dbReference type="EMBL" id="CAF3955430.1"/>
    </source>
</evidence>
<dbReference type="EMBL" id="CAJOBA010030581">
    <property type="protein sequence ID" value="CAF3955430.1"/>
    <property type="molecule type" value="Genomic_DNA"/>
</dbReference>
<dbReference type="InterPro" id="IPR006201">
    <property type="entry name" value="Neur_channel"/>
</dbReference>
<sequence>ELYAFFREPLFRPVDLGETKNKHHHSTQHQQTCELRFGSWTYDRRQMNFTYYEANQRKVTVKDYVVSGSWDLIDGPMSIEEESNNRSSSPTITSSVQRTNTSNFSTGAISFEPKMDHADAHDRVEFVCKLVIRRKTLFYTINLIVPTVLISFLSIFVFYLPTDAGEKMTLSISILLALVVFLLLISKILPPTSIVIPLIAKYLLFTFIMNIITIFQTVVIINWNYRTPRTHNMPMWVRKLCIDILPRILCMERPKKYEKEYHMDEQNSKNNYASYIQAARALSIATPAMNVAQKIELNKRFIRKHPYSNLQSGSKYINDTTKHTQARMNRTMLHRNRHDGEEDNFNDNGHVDDYKLSKEAYEAADHLRYVANHMRTASQYEAVRDDWKYIASVIDRLQLYVFFAVTSAGTFSILFNAPYIFQFVDQQAILNAWM</sequence>
<dbReference type="Pfam" id="PF02931">
    <property type="entry name" value="Neur_chan_LBD"/>
    <property type="match status" value="1"/>
</dbReference>
<evidence type="ECO:0000256" key="5">
    <source>
        <dbReference type="SAM" id="Phobius"/>
    </source>
</evidence>
<dbReference type="GO" id="GO:0016020">
    <property type="term" value="C:membrane"/>
    <property type="evidence" value="ECO:0007669"/>
    <property type="project" value="UniProtKB-SubCell"/>
</dbReference>
<dbReference type="Proteomes" id="UP000682733">
    <property type="component" value="Unassembled WGS sequence"/>
</dbReference>
<proteinExistence type="predicted"/>
<dbReference type="Gene3D" id="2.70.170.10">
    <property type="entry name" value="Neurotransmitter-gated ion-channel ligand-binding domain"/>
    <property type="match status" value="1"/>
</dbReference>
<evidence type="ECO:0008006" key="11">
    <source>
        <dbReference type="Google" id="ProtNLM"/>
    </source>
</evidence>
<feature type="transmembrane region" description="Helical" evidence="5">
    <location>
        <begin position="399"/>
        <end position="421"/>
    </location>
</feature>
<dbReference type="EMBL" id="CAJNOK010011844">
    <property type="protein sequence ID" value="CAF1149865.1"/>
    <property type="molecule type" value="Genomic_DNA"/>
</dbReference>
<dbReference type="FunFam" id="1.20.58.390:FF:000038">
    <property type="entry name" value="Acetylcholine receptor subunit beta-like 1"/>
    <property type="match status" value="1"/>
</dbReference>
<evidence type="ECO:0000256" key="4">
    <source>
        <dbReference type="ARBA" id="ARBA00023136"/>
    </source>
</evidence>
<dbReference type="GO" id="GO:0004888">
    <property type="term" value="F:transmembrane signaling receptor activity"/>
    <property type="evidence" value="ECO:0007669"/>
    <property type="project" value="InterPro"/>
</dbReference>